<gene>
    <name evidence="1" type="ORF">NA57DRAFT_61536</name>
</gene>
<dbReference type="AlphaFoldDB" id="A0A9P4M1D3"/>
<dbReference type="EMBL" id="ML978138">
    <property type="protein sequence ID" value="KAF2093418.1"/>
    <property type="molecule type" value="Genomic_DNA"/>
</dbReference>
<accession>A0A9P4M1D3</accession>
<evidence type="ECO:0000313" key="2">
    <source>
        <dbReference type="Proteomes" id="UP000799772"/>
    </source>
</evidence>
<name>A0A9P4M1D3_9PEZI</name>
<proteinExistence type="predicted"/>
<reference evidence="1" key="1">
    <citation type="journal article" date="2020" name="Stud. Mycol.">
        <title>101 Dothideomycetes genomes: a test case for predicting lifestyles and emergence of pathogens.</title>
        <authorList>
            <person name="Haridas S."/>
            <person name="Albert R."/>
            <person name="Binder M."/>
            <person name="Bloem J."/>
            <person name="Labutti K."/>
            <person name="Salamov A."/>
            <person name="Andreopoulos B."/>
            <person name="Baker S."/>
            <person name="Barry K."/>
            <person name="Bills G."/>
            <person name="Bluhm B."/>
            <person name="Cannon C."/>
            <person name="Castanera R."/>
            <person name="Culley D."/>
            <person name="Daum C."/>
            <person name="Ezra D."/>
            <person name="Gonzalez J."/>
            <person name="Henrissat B."/>
            <person name="Kuo A."/>
            <person name="Liang C."/>
            <person name="Lipzen A."/>
            <person name="Lutzoni F."/>
            <person name="Magnuson J."/>
            <person name="Mondo S."/>
            <person name="Nolan M."/>
            <person name="Ohm R."/>
            <person name="Pangilinan J."/>
            <person name="Park H.-J."/>
            <person name="Ramirez L."/>
            <person name="Alfaro M."/>
            <person name="Sun H."/>
            <person name="Tritt A."/>
            <person name="Yoshinaga Y."/>
            <person name="Zwiers L.-H."/>
            <person name="Turgeon B."/>
            <person name="Goodwin S."/>
            <person name="Spatafora J."/>
            <person name="Crous P."/>
            <person name="Grigoriev I."/>
        </authorList>
    </citation>
    <scope>NUCLEOTIDE SEQUENCE</scope>
    <source>
        <strain evidence="1">CBS 133067</strain>
    </source>
</reference>
<sequence length="256" mass="29196">MSSHEFEGASQVTPFRIMGGISRFRRLPLELRFIIYAELFKTCHPAYHISSCRKGWKVTDDWQKINPLLLSDPQIAFEIEHEIDKEIPNFRSFRFPMLTQSIPLPILPFIETITCHEAHVQTIRALNEMPRLNEVRICYHAVHTNILAARPSDQDILEKIFYSEPVPVLTGSNSGVNTVSIVRWRKSLTHSKLTVSCKLDQLRLQVANAKSKGRDIKLLMSGNFSTATDKWKVVIDLVEHTVISKVGKSGSMESIK</sequence>
<evidence type="ECO:0000313" key="1">
    <source>
        <dbReference type="EMBL" id="KAF2093418.1"/>
    </source>
</evidence>
<keyword evidence="2" id="KW-1185">Reference proteome</keyword>
<protein>
    <submittedName>
        <fullName evidence="1">Uncharacterized protein</fullName>
    </submittedName>
</protein>
<comment type="caution">
    <text evidence="1">The sequence shown here is derived from an EMBL/GenBank/DDBJ whole genome shotgun (WGS) entry which is preliminary data.</text>
</comment>
<dbReference type="Proteomes" id="UP000799772">
    <property type="component" value="Unassembled WGS sequence"/>
</dbReference>
<organism evidence="1 2">
    <name type="scientific">Rhizodiscina lignyota</name>
    <dbReference type="NCBI Taxonomy" id="1504668"/>
    <lineage>
        <taxon>Eukaryota</taxon>
        <taxon>Fungi</taxon>
        <taxon>Dikarya</taxon>
        <taxon>Ascomycota</taxon>
        <taxon>Pezizomycotina</taxon>
        <taxon>Dothideomycetes</taxon>
        <taxon>Pleosporomycetidae</taxon>
        <taxon>Aulographales</taxon>
        <taxon>Rhizodiscinaceae</taxon>
        <taxon>Rhizodiscina</taxon>
    </lineage>
</organism>